<proteinExistence type="predicted"/>
<gene>
    <name evidence="3" type="ORF">SAMN02745885_01628</name>
</gene>
<dbReference type="InterPro" id="IPR002611">
    <property type="entry name" value="IstB_ATP-bd"/>
</dbReference>
<feature type="coiled-coil region" evidence="1">
    <location>
        <begin position="48"/>
        <end position="80"/>
    </location>
</feature>
<evidence type="ECO:0000313" key="3">
    <source>
        <dbReference type="EMBL" id="SKA01947.1"/>
    </source>
</evidence>
<dbReference type="GO" id="GO:0005524">
    <property type="term" value="F:ATP binding"/>
    <property type="evidence" value="ECO:0007669"/>
    <property type="project" value="InterPro"/>
</dbReference>
<dbReference type="PANTHER" id="PTHR30050">
    <property type="entry name" value="CHROMOSOMAL REPLICATION INITIATOR PROTEIN DNAA"/>
    <property type="match status" value="1"/>
</dbReference>
<dbReference type="EMBL" id="FUXM01000018">
    <property type="protein sequence ID" value="SKA01947.1"/>
    <property type="molecule type" value="Genomic_DNA"/>
</dbReference>
<dbReference type="Proteomes" id="UP000189933">
    <property type="component" value="Unassembled WGS sequence"/>
</dbReference>
<dbReference type="Gene3D" id="3.40.50.300">
    <property type="entry name" value="P-loop containing nucleotide triphosphate hydrolases"/>
    <property type="match status" value="1"/>
</dbReference>
<dbReference type="GO" id="GO:0006260">
    <property type="term" value="P:DNA replication"/>
    <property type="evidence" value="ECO:0007669"/>
    <property type="project" value="TreeGrafter"/>
</dbReference>
<protein>
    <submittedName>
        <fullName evidence="3">DNA replication protein DnaC</fullName>
    </submittedName>
</protein>
<dbReference type="SUPFAM" id="SSF52540">
    <property type="entry name" value="P-loop containing nucleoside triphosphate hydrolases"/>
    <property type="match status" value="1"/>
</dbReference>
<organism evidence="3 4">
    <name type="scientific">Carboxydocella sporoproducens DSM 16521</name>
    <dbReference type="NCBI Taxonomy" id="1121270"/>
    <lineage>
        <taxon>Bacteria</taxon>
        <taxon>Bacillati</taxon>
        <taxon>Bacillota</taxon>
        <taxon>Clostridia</taxon>
        <taxon>Eubacteriales</taxon>
        <taxon>Clostridiales Family XVI. Incertae Sedis</taxon>
        <taxon>Carboxydocella</taxon>
    </lineage>
</organism>
<sequence length="272" mass="32383">MPDIKNEICQFCQAELEPVGMFLRVFGPRWYYRGHARCNCKDAQEYWRKYEEEQKKEMLRRAQEEKERAYQEKIARLLKESKLGERFMTRKFENFQVTTKNKQAYEIALKYAKEFEKYKKQGLGLIFTGSYGTGKTHLAAAICHELILQGYQPIFGTMINLLEKIKATYDDDYARENEEQVINKYINCDLLIIDDLGKERPTEWAVEKLYYIINSRYEKNKPILITSNYDIEKLTARLTVKDNLETAEAITSRIFEMCRGVHMNYEDYRKIV</sequence>
<keyword evidence="4" id="KW-1185">Reference proteome</keyword>
<dbReference type="InterPro" id="IPR003593">
    <property type="entry name" value="AAA+_ATPase"/>
</dbReference>
<dbReference type="Pfam" id="PF01695">
    <property type="entry name" value="IstB_IS21"/>
    <property type="match status" value="1"/>
</dbReference>
<dbReference type="AlphaFoldDB" id="A0A1T4QEB7"/>
<keyword evidence="1" id="KW-0175">Coiled coil</keyword>
<evidence type="ECO:0000313" key="4">
    <source>
        <dbReference type="Proteomes" id="UP000189933"/>
    </source>
</evidence>
<dbReference type="PANTHER" id="PTHR30050:SF4">
    <property type="entry name" value="ATP-BINDING PROTEIN RV3427C IN INSERTION SEQUENCE-RELATED"/>
    <property type="match status" value="1"/>
</dbReference>
<dbReference type="InterPro" id="IPR027417">
    <property type="entry name" value="P-loop_NTPase"/>
</dbReference>
<dbReference type="CDD" id="cd00009">
    <property type="entry name" value="AAA"/>
    <property type="match status" value="1"/>
</dbReference>
<dbReference type="SMART" id="SM00382">
    <property type="entry name" value="AAA"/>
    <property type="match status" value="1"/>
</dbReference>
<evidence type="ECO:0000259" key="2">
    <source>
        <dbReference type="SMART" id="SM00382"/>
    </source>
</evidence>
<reference evidence="4" key="1">
    <citation type="submission" date="2017-02" db="EMBL/GenBank/DDBJ databases">
        <authorList>
            <person name="Varghese N."/>
            <person name="Submissions S."/>
        </authorList>
    </citation>
    <scope>NUCLEOTIDE SEQUENCE [LARGE SCALE GENOMIC DNA]</scope>
    <source>
        <strain evidence="4">DSM 16521</strain>
    </source>
</reference>
<feature type="domain" description="AAA+ ATPase" evidence="2">
    <location>
        <begin position="121"/>
        <end position="251"/>
    </location>
</feature>
<accession>A0A1T4QEB7</accession>
<dbReference type="NCBIfam" id="NF005992">
    <property type="entry name" value="PRK08116.1"/>
    <property type="match status" value="1"/>
</dbReference>
<name>A0A1T4QEB7_9FIRM</name>
<evidence type="ECO:0000256" key="1">
    <source>
        <dbReference type="SAM" id="Coils"/>
    </source>
</evidence>